<evidence type="ECO:0000313" key="3">
    <source>
        <dbReference type="EMBL" id="MEJ8813366.1"/>
    </source>
</evidence>
<name>A0ABU8VID6_9BURK</name>
<feature type="compositionally biased region" description="Basic and acidic residues" evidence="1">
    <location>
        <begin position="303"/>
        <end position="317"/>
    </location>
</feature>
<dbReference type="RefSeq" id="WP_340358602.1">
    <property type="nucleotide sequence ID" value="NZ_JBBKZU010000008.1"/>
</dbReference>
<evidence type="ECO:0000313" key="4">
    <source>
        <dbReference type="Proteomes" id="UP001365846"/>
    </source>
</evidence>
<proteinExistence type="predicted"/>
<reference evidence="3 4" key="1">
    <citation type="submission" date="2024-03" db="EMBL/GenBank/DDBJ databases">
        <title>Novel species of the genus Variovorax.</title>
        <authorList>
            <person name="Liu Q."/>
            <person name="Xin Y.-H."/>
        </authorList>
    </citation>
    <scope>NUCLEOTIDE SEQUENCE [LARGE SCALE GENOMIC DNA]</scope>
    <source>
        <strain evidence="3 4">KACC 18899</strain>
    </source>
</reference>
<feature type="signal peptide" evidence="2">
    <location>
        <begin position="1"/>
        <end position="23"/>
    </location>
</feature>
<sequence>MNLPLVPPTAPLPCALALSVLVAGCTYPVPVAVQQPTTVTTTTTSTQRAPGAAVSAATAAPDGTFSQAQIDQLMAPIALYPDSLLSQVLMASTYPADVADAAKWSKANPQQSGDAAVRWVEDKPWDPSVKSLVAFPQVIQAMGDKPDWVQNLGDAFLASSKDVLDSAQRLRSKAQQAGSLKTSEQQTVTVEQEPQTQQTVIKIEPTNPQTVYVPTYNPAVVYGTWPYPAYPPYYWYPPSMYYPGYYPGYWAGSALAFGIGVAAVGALWGNANWGGGDININTNRYNSINTNRQIAANQNRFQHNPENRRGVPYRDSRSQQQFGKSLPGAENRGDFRGRDGQRQQAQNTLQQRGMDPGAGREQLRNDPGARQRAEAASRGDRGGFGGAGGDSAFRGVGDAGQARQQMDRGSGSRQSMQRQSAGRGSYGGGSYGGGGYGGGGRGGFSGGGRGGGGRGGGRR</sequence>
<organism evidence="3 4">
    <name type="scientific">Variovorax ureilyticus</name>
    <dbReference type="NCBI Taxonomy" id="1836198"/>
    <lineage>
        <taxon>Bacteria</taxon>
        <taxon>Pseudomonadati</taxon>
        <taxon>Pseudomonadota</taxon>
        <taxon>Betaproteobacteria</taxon>
        <taxon>Burkholderiales</taxon>
        <taxon>Comamonadaceae</taxon>
        <taxon>Variovorax</taxon>
    </lineage>
</organism>
<dbReference type="Proteomes" id="UP001365846">
    <property type="component" value="Unassembled WGS sequence"/>
</dbReference>
<dbReference type="PANTHER" id="PTHR40269">
    <property type="entry name" value="OUTER MEMBRANE PROTEIN-RELATED"/>
    <property type="match status" value="1"/>
</dbReference>
<feature type="compositionally biased region" description="Low complexity" evidence="1">
    <location>
        <begin position="342"/>
        <end position="351"/>
    </location>
</feature>
<gene>
    <name evidence="3" type="ORF">WKW77_19920</name>
</gene>
<protein>
    <submittedName>
        <fullName evidence="3">DUF3300 domain-containing protein</fullName>
    </submittedName>
</protein>
<comment type="caution">
    <text evidence="3">The sequence shown here is derived from an EMBL/GenBank/DDBJ whole genome shotgun (WGS) entry which is preliminary data.</text>
</comment>
<feature type="region of interest" description="Disordered" evidence="1">
    <location>
        <begin position="299"/>
        <end position="459"/>
    </location>
</feature>
<keyword evidence="2" id="KW-0732">Signal</keyword>
<feature type="compositionally biased region" description="Low complexity" evidence="1">
    <location>
        <begin position="408"/>
        <end position="423"/>
    </location>
</feature>
<dbReference type="Pfam" id="PF11737">
    <property type="entry name" value="DUF3300"/>
    <property type="match status" value="1"/>
</dbReference>
<dbReference type="InterPro" id="IPR021728">
    <property type="entry name" value="DUF3300"/>
</dbReference>
<evidence type="ECO:0000256" key="2">
    <source>
        <dbReference type="SAM" id="SignalP"/>
    </source>
</evidence>
<dbReference type="PANTHER" id="PTHR40269:SF1">
    <property type="entry name" value="OUTER MEMBRANE PROTEIN"/>
    <property type="match status" value="1"/>
</dbReference>
<feature type="compositionally biased region" description="Basic and acidic residues" evidence="1">
    <location>
        <begin position="361"/>
        <end position="381"/>
    </location>
</feature>
<keyword evidence="4" id="KW-1185">Reference proteome</keyword>
<feature type="chain" id="PRO_5047338915" evidence="2">
    <location>
        <begin position="24"/>
        <end position="459"/>
    </location>
</feature>
<evidence type="ECO:0000256" key="1">
    <source>
        <dbReference type="SAM" id="MobiDB-lite"/>
    </source>
</evidence>
<feature type="compositionally biased region" description="Gly residues" evidence="1">
    <location>
        <begin position="424"/>
        <end position="459"/>
    </location>
</feature>
<accession>A0ABU8VID6</accession>
<dbReference type="EMBL" id="JBBKZU010000008">
    <property type="protein sequence ID" value="MEJ8813366.1"/>
    <property type="molecule type" value="Genomic_DNA"/>
</dbReference>
<feature type="compositionally biased region" description="Basic and acidic residues" evidence="1">
    <location>
        <begin position="331"/>
        <end position="341"/>
    </location>
</feature>